<dbReference type="Proteomes" id="UP001283361">
    <property type="component" value="Unassembled WGS sequence"/>
</dbReference>
<proteinExistence type="predicted"/>
<keyword evidence="3" id="KW-1185">Reference proteome</keyword>
<name>A0AAE0XDQ8_9GAST</name>
<evidence type="ECO:0000313" key="3">
    <source>
        <dbReference type="Proteomes" id="UP001283361"/>
    </source>
</evidence>
<evidence type="ECO:0000313" key="2">
    <source>
        <dbReference type="EMBL" id="KAK3690697.1"/>
    </source>
</evidence>
<evidence type="ECO:0000256" key="1">
    <source>
        <dbReference type="SAM" id="MobiDB-lite"/>
    </source>
</evidence>
<protein>
    <submittedName>
        <fullName evidence="2">Uncharacterized protein</fullName>
    </submittedName>
</protein>
<comment type="caution">
    <text evidence="2">The sequence shown here is derived from an EMBL/GenBank/DDBJ whole genome shotgun (WGS) entry which is preliminary data.</text>
</comment>
<sequence>MGNDRKKKIPTASRKLNNSGNKEKTVLETGVSPSHMVRSLAPLTSLFCQHGGADKMRLHTYIQAWSASLCRPTGAARPRLSERPLRLRADSLARGHQRFDSVRCTALGKLRARNLSLS</sequence>
<dbReference type="AlphaFoldDB" id="A0AAE0XDQ8"/>
<organism evidence="2 3">
    <name type="scientific">Elysia crispata</name>
    <name type="common">lettuce slug</name>
    <dbReference type="NCBI Taxonomy" id="231223"/>
    <lineage>
        <taxon>Eukaryota</taxon>
        <taxon>Metazoa</taxon>
        <taxon>Spiralia</taxon>
        <taxon>Lophotrochozoa</taxon>
        <taxon>Mollusca</taxon>
        <taxon>Gastropoda</taxon>
        <taxon>Heterobranchia</taxon>
        <taxon>Euthyneura</taxon>
        <taxon>Panpulmonata</taxon>
        <taxon>Sacoglossa</taxon>
        <taxon>Placobranchoidea</taxon>
        <taxon>Plakobranchidae</taxon>
        <taxon>Elysia</taxon>
    </lineage>
</organism>
<gene>
    <name evidence="2" type="ORF">RRG08_061138</name>
</gene>
<dbReference type="EMBL" id="JAWDGP010008107">
    <property type="protein sequence ID" value="KAK3690697.1"/>
    <property type="molecule type" value="Genomic_DNA"/>
</dbReference>
<reference evidence="2" key="1">
    <citation type="journal article" date="2023" name="G3 (Bethesda)">
        <title>A reference genome for the long-term kleptoplast-retaining sea slug Elysia crispata morphotype clarki.</title>
        <authorList>
            <person name="Eastman K.E."/>
            <person name="Pendleton A.L."/>
            <person name="Shaikh M.A."/>
            <person name="Suttiyut T."/>
            <person name="Ogas R."/>
            <person name="Tomko P."/>
            <person name="Gavelis G."/>
            <person name="Widhalm J.R."/>
            <person name="Wisecaver J.H."/>
        </authorList>
    </citation>
    <scope>NUCLEOTIDE SEQUENCE</scope>
    <source>
        <strain evidence="2">ECLA1</strain>
    </source>
</reference>
<accession>A0AAE0XDQ8</accession>
<feature type="region of interest" description="Disordered" evidence="1">
    <location>
        <begin position="1"/>
        <end position="23"/>
    </location>
</feature>